<comment type="subcellular location">
    <subcellularLocation>
        <location evidence="1">Nucleus</location>
    </subcellularLocation>
</comment>
<keyword evidence="4" id="KW-0539">Nucleus</keyword>
<proteinExistence type="inferred from homology"/>
<keyword evidence="6" id="KW-0131">Cell cycle</keyword>
<evidence type="ECO:0000256" key="1">
    <source>
        <dbReference type="ARBA" id="ARBA00004123"/>
    </source>
</evidence>
<dbReference type="GO" id="GO:0051301">
    <property type="term" value="P:cell division"/>
    <property type="evidence" value="ECO:0007669"/>
    <property type="project" value="UniProtKB-KW"/>
</dbReference>
<dbReference type="PANTHER" id="PTHR12466">
    <property type="entry name" value="CDC73 DOMAIN PROTEIN"/>
    <property type="match status" value="1"/>
</dbReference>
<feature type="domain" description="Cell division control protein 73 C-terminal" evidence="5">
    <location>
        <begin position="248"/>
        <end position="407"/>
    </location>
</feature>
<dbReference type="GO" id="GO:1990269">
    <property type="term" value="F:RNA polymerase II C-terminal domain phosphoserine binding"/>
    <property type="evidence" value="ECO:0007669"/>
    <property type="project" value="EnsemblFungi"/>
</dbReference>
<dbReference type="GO" id="GO:0003682">
    <property type="term" value="F:chromatin binding"/>
    <property type="evidence" value="ECO:0007669"/>
    <property type="project" value="EnsemblFungi"/>
</dbReference>
<dbReference type="InterPro" id="IPR038103">
    <property type="entry name" value="CDC73_C_sf"/>
</dbReference>
<reference evidence="7" key="1">
    <citation type="submission" date="2016-11" db="EMBL/GenBank/DDBJ databases">
        <authorList>
            <person name="Guldener U."/>
        </authorList>
    </citation>
    <scope>NUCLEOTIDE SEQUENCE [LARGE SCALE GENOMIC DNA]</scope>
</reference>
<evidence type="ECO:0000256" key="4">
    <source>
        <dbReference type="ARBA" id="ARBA00023242"/>
    </source>
</evidence>
<dbReference type="GO" id="GO:2001209">
    <property type="term" value="P:positive regulation of transcription elongation by RNA polymerase I"/>
    <property type="evidence" value="ECO:0007669"/>
    <property type="project" value="EnsemblFungi"/>
</dbReference>
<comment type="similarity">
    <text evidence="2">Belongs to the CDC73 family.</text>
</comment>
<evidence type="ECO:0000313" key="7">
    <source>
        <dbReference type="Proteomes" id="UP000183365"/>
    </source>
</evidence>
<accession>A0A1L0AUK9</accession>
<dbReference type="GO" id="GO:0000791">
    <property type="term" value="C:euchromatin"/>
    <property type="evidence" value="ECO:0007669"/>
    <property type="project" value="EnsemblFungi"/>
</dbReference>
<dbReference type="AlphaFoldDB" id="A0A1L0AUK9"/>
<organism evidence="6 7">
    <name type="scientific">Hanseniaspora guilliermondii</name>
    <dbReference type="NCBI Taxonomy" id="56406"/>
    <lineage>
        <taxon>Eukaryota</taxon>
        <taxon>Fungi</taxon>
        <taxon>Dikarya</taxon>
        <taxon>Ascomycota</taxon>
        <taxon>Saccharomycotina</taxon>
        <taxon>Saccharomycetes</taxon>
        <taxon>Saccharomycodales</taxon>
        <taxon>Saccharomycodaceae</taxon>
        <taxon>Hanseniaspora</taxon>
    </lineage>
</organism>
<dbReference type="GO" id="GO:0090262">
    <property type="term" value="P:regulation of transcription-coupled nucleotide-excision repair"/>
    <property type="evidence" value="ECO:0007669"/>
    <property type="project" value="EnsemblFungi"/>
</dbReference>
<dbReference type="Pfam" id="PF05179">
    <property type="entry name" value="CDC73_C"/>
    <property type="match status" value="1"/>
</dbReference>
<dbReference type="GO" id="GO:0016593">
    <property type="term" value="C:Cdc73/Paf1 complex"/>
    <property type="evidence" value="ECO:0007669"/>
    <property type="project" value="EnsemblFungi"/>
</dbReference>
<protein>
    <submittedName>
        <fullName evidence="6">Related to Cell division control protein 73</fullName>
    </submittedName>
</protein>
<dbReference type="GO" id="GO:0006362">
    <property type="term" value="P:transcription elongation by RNA polymerase I"/>
    <property type="evidence" value="ECO:0007669"/>
    <property type="project" value="EnsemblFungi"/>
</dbReference>
<evidence type="ECO:0000313" key="6">
    <source>
        <dbReference type="EMBL" id="SGZ37816.1"/>
    </source>
</evidence>
<keyword evidence="3" id="KW-0804">Transcription</keyword>
<dbReference type="EMBL" id="FQNF01000001">
    <property type="protein sequence ID" value="SGZ37816.1"/>
    <property type="molecule type" value="Genomic_DNA"/>
</dbReference>
<evidence type="ECO:0000256" key="3">
    <source>
        <dbReference type="ARBA" id="ARBA00023163"/>
    </source>
</evidence>
<keyword evidence="7" id="KW-1185">Reference proteome</keyword>
<sequence>MSKVSASNNLQALKDAIGNNKSISLMITPEESTNDITKAFTVKINDNEYLIDEATNFTKNNLSLRVVYHCWLNKDTSAADYLNDCKTKNIQNVAFLIRNDLIAWLSGSKDDSRYIEEERQTLLKKTSSTTGNLHEQEQADGNVDMENELNANDSANDDFDMDGLNKDSKHVGVNERSLTDHNSLMRGSKLVDFNFLVDQTEQLVKDLTKEISILASQEQIQDKKITQSNGINKNITQNVAKSSIGKGKDPVILIPSSASSVITMANVREFLLNGQFISSSDVVDLDNDIIKISKKFDVTKQNEQSNVVVGQTLRFNVVNNTRLFSKPEYWDRVVAIIVSGQEWQFQDYKWSNPDELFKHCNGVYFGLSDKNMPENIEKWNVHRYFLDKNKAYKNIEASNLFWDNVKKVCIGKGIIKE</sequence>
<evidence type="ECO:0000259" key="5">
    <source>
        <dbReference type="Pfam" id="PF05179"/>
    </source>
</evidence>
<dbReference type="GO" id="GO:0006368">
    <property type="term" value="P:transcription elongation by RNA polymerase II"/>
    <property type="evidence" value="ECO:0007669"/>
    <property type="project" value="EnsemblFungi"/>
</dbReference>
<dbReference type="Gene3D" id="3.40.50.11990">
    <property type="entry name" value="RNA polymerase II accessory factor, Cdc73 C-terminal domain"/>
    <property type="match status" value="1"/>
</dbReference>
<dbReference type="OrthoDB" id="2186602at2759"/>
<dbReference type="GO" id="GO:0032968">
    <property type="term" value="P:positive regulation of transcription elongation by RNA polymerase II"/>
    <property type="evidence" value="ECO:0007669"/>
    <property type="project" value="EnsemblFungi"/>
</dbReference>
<dbReference type="GO" id="GO:0031124">
    <property type="term" value="P:mRNA 3'-end processing"/>
    <property type="evidence" value="ECO:0007669"/>
    <property type="project" value="EnsemblFungi"/>
</dbReference>
<gene>
    <name evidence="6" type="ORF">HGUI_00016</name>
</gene>
<dbReference type="Proteomes" id="UP000183365">
    <property type="component" value="Unassembled WGS sequence"/>
</dbReference>
<dbReference type="InterPro" id="IPR007852">
    <property type="entry name" value="Cdc73/Parafibromin"/>
</dbReference>
<evidence type="ECO:0000256" key="2">
    <source>
        <dbReference type="ARBA" id="ARBA00010427"/>
    </source>
</evidence>
<keyword evidence="6" id="KW-0132">Cell division</keyword>
<name>A0A1L0AUK9_9ASCO</name>
<dbReference type="VEuPathDB" id="FungiDB:HGUI_00016"/>
<dbReference type="InterPro" id="IPR031336">
    <property type="entry name" value="CDC73_C"/>
</dbReference>
<dbReference type="GO" id="GO:0045910">
    <property type="term" value="P:negative regulation of DNA recombination"/>
    <property type="evidence" value="ECO:0007669"/>
    <property type="project" value="EnsemblFungi"/>
</dbReference>
<dbReference type="PANTHER" id="PTHR12466:SF8">
    <property type="entry name" value="PARAFIBROMIN"/>
    <property type="match status" value="1"/>
</dbReference>